<feature type="domain" description="ABC3 transporter permease C-terminal" evidence="7">
    <location>
        <begin position="309"/>
        <end position="424"/>
    </location>
</feature>
<evidence type="ECO:0000256" key="6">
    <source>
        <dbReference type="SAM" id="Phobius"/>
    </source>
</evidence>
<feature type="transmembrane region" description="Helical" evidence="6">
    <location>
        <begin position="441"/>
        <end position="464"/>
    </location>
</feature>
<dbReference type="InterPro" id="IPR050250">
    <property type="entry name" value="Macrolide_Exporter_MacB"/>
</dbReference>
<dbReference type="PANTHER" id="PTHR30572:SF18">
    <property type="entry name" value="ABC-TYPE MACROLIDE FAMILY EXPORT SYSTEM PERMEASE COMPONENT 2"/>
    <property type="match status" value="1"/>
</dbReference>
<evidence type="ECO:0000256" key="2">
    <source>
        <dbReference type="ARBA" id="ARBA00022475"/>
    </source>
</evidence>
<dbReference type="AlphaFoldDB" id="A0A841MYI6"/>
<dbReference type="RefSeq" id="WP_184496348.1">
    <property type="nucleotide sequence ID" value="NZ_JACIJO010000003.1"/>
</dbReference>
<feature type="domain" description="MacB-like periplasmic core" evidence="8">
    <location>
        <begin position="453"/>
        <end position="647"/>
    </location>
</feature>
<evidence type="ECO:0000256" key="3">
    <source>
        <dbReference type="ARBA" id="ARBA00022692"/>
    </source>
</evidence>
<gene>
    <name evidence="9" type="ORF">FHS59_003168</name>
</gene>
<feature type="transmembrane region" description="Helical" evidence="6">
    <location>
        <begin position="303"/>
        <end position="325"/>
    </location>
</feature>
<dbReference type="InterPro" id="IPR025857">
    <property type="entry name" value="MacB_PCD"/>
</dbReference>
<dbReference type="Proteomes" id="UP000588604">
    <property type="component" value="Unassembled WGS sequence"/>
</dbReference>
<evidence type="ECO:0000256" key="4">
    <source>
        <dbReference type="ARBA" id="ARBA00022989"/>
    </source>
</evidence>
<feature type="transmembrane region" description="Helical" evidence="6">
    <location>
        <begin position="350"/>
        <end position="376"/>
    </location>
</feature>
<organism evidence="9 10">
    <name type="scientific">Algoriphagus iocasae</name>
    <dbReference type="NCBI Taxonomy" id="1836499"/>
    <lineage>
        <taxon>Bacteria</taxon>
        <taxon>Pseudomonadati</taxon>
        <taxon>Bacteroidota</taxon>
        <taxon>Cytophagia</taxon>
        <taxon>Cytophagales</taxon>
        <taxon>Cyclobacteriaceae</taxon>
        <taxon>Algoriphagus</taxon>
    </lineage>
</organism>
<evidence type="ECO:0000259" key="7">
    <source>
        <dbReference type="Pfam" id="PF02687"/>
    </source>
</evidence>
<keyword evidence="4 6" id="KW-1133">Transmembrane helix</keyword>
<feature type="transmembrane region" description="Helical" evidence="6">
    <location>
        <begin position="396"/>
        <end position="420"/>
    </location>
</feature>
<sequence length="811" mass="90862">MWKNYLKIAWRNILKAKGFSFINIAGLSIGISACILIAVYILHETSYDKFVPNSENIYRVVNSINLGNGTERGVHFSANFARTVDADFDEVEKAGRIMDNDLFYGAGANEIQINDQEMQHHEEGFAYADQEVLDIFSIPMVFGDAKTALTEPKSIVISESVSKKFFKDQNPVGSVIYLNGNREDPRRITAVMRDFPTNSHLDYKYFLTMKGVEFGKGEQDRWVQSNYKTYLQLRPDTNVEEFDKTLSSTVIIQYLKPAMLAMGMTMAEGLEDKAELYLQPMTDIHLYSANIGKESGFRNDIKIVWIFGTVALFILVLASINFVNLSTAKSANRAKEVGLRKVVGSSRMNLIFQFLAESILLTLMAFVVGLILAESIMPLFQEMTGIALTIPWSNPLFLPILLVAALLVGGLAGFYPSIYLSAFSPIHVLKGRLRLGSKSGGFQSSLVVFQFSISIILIIGTLVINKQMSHILNSKVGFEKEQVIQLYGTNMLGDQDQVFKEELTRISGIESVTISDFLPLAGTKRNGNQFTKEGRDNIDESISGQVWQVDEDYLETLGIELIAGRNFDKNIASDKKATIVNEEMVKELALEDPIGKKISRYGEVNEIIGVVKDFRFDNMKQRVLPLALFMGKSNTIMSVKANTDDMQGLLKSIEQKWNGFAPNLAFRYAFMDDSFAQMYSNVRRVRIILTSFSVLAILVACLGLFALSAYMIEQRSKEMSIRKVLGASLHGIFRMLTQKFILMTLVSLVIAAPISYYLMENWLKDFDSKIEIGWQTFVVSGLVATTMALLTVSYHALKSIRINPASNLKGE</sequence>
<keyword evidence="5 6" id="KW-0472">Membrane</keyword>
<dbReference type="EMBL" id="JACIJO010000003">
    <property type="protein sequence ID" value="MBB6327525.1"/>
    <property type="molecule type" value="Genomic_DNA"/>
</dbReference>
<dbReference type="GO" id="GO:0022857">
    <property type="term" value="F:transmembrane transporter activity"/>
    <property type="evidence" value="ECO:0007669"/>
    <property type="project" value="TreeGrafter"/>
</dbReference>
<keyword evidence="10" id="KW-1185">Reference proteome</keyword>
<dbReference type="Pfam" id="PF02687">
    <property type="entry name" value="FtsX"/>
    <property type="match status" value="2"/>
</dbReference>
<dbReference type="GO" id="GO:0005886">
    <property type="term" value="C:plasma membrane"/>
    <property type="evidence" value="ECO:0007669"/>
    <property type="project" value="UniProtKB-SubCell"/>
</dbReference>
<feature type="transmembrane region" description="Helical" evidence="6">
    <location>
        <begin position="687"/>
        <end position="712"/>
    </location>
</feature>
<evidence type="ECO:0000256" key="1">
    <source>
        <dbReference type="ARBA" id="ARBA00004651"/>
    </source>
</evidence>
<evidence type="ECO:0000259" key="8">
    <source>
        <dbReference type="Pfam" id="PF12704"/>
    </source>
</evidence>
<comment type="caution">
    <text evidence="9">The sequence shown here is derived from an EMBL/GenBank/DDBJ whole genome shotgun (WGS) entry which is preliminary data.</text>
</comment>
<evidence type="ECO:0000256" key="5">
    <source>
        <dbReference type="ARBA" id="ARBA00023136"/>
    </source>
</evidence>
<accession>A0A841MYI6</accession>
<feature type="transmembrane region" description="Helical" evidence="6">
    <location>
        <begin position="778"/>
        <end position="797"/>
    </location>
</feature>
<dbReference type="PANTHER" id="PTHR30572">
    <property type="entry name" value="MEMBRANE COMPONENT OF TRANSPORTER-RELATED"/>
    <property type="match status" value="1"/>
</dbReference>
<reference evidence="9 10" key="1">
    <citation type="submission" date="2020-08" db="EMBL/GenBank/DDBJ databases">
        <title>Genomic Encyclopedia of Type Strains, Phase IV (KMG-IV): sequencing the most valuable type-strain genomes for metagenomic binning, comparative biology and taxonomic classification.</title>
        <authorList>
            <person name="Goeker M."/>
        </authorList>
    </citation>
    <scope>NUCLEOTIDE SEQUENCE [LARGE SCALE GENOMIC DNA]</scope>
    <source>
        <strain evidence="9 10">DSM 102044</strain>
    </source>
</reference>
<comment type="subcellular location">
    <subcellularLocation>
        <location evidence="1">Cell membrane</location>
        <topology evidence="1">Multi-pass membrane protein</topology>
    </subcellularLocation>
</comment>
<keyword evidence="2" id="KW-1003">Cell membrane</keyword>
<evidence type="ECO:0000313" key="9">
    <source>
        <dbReference type="EMBL" id="MBB6327525.1"/>
    </source>
</evidence>
<name>A0A841MYI6_9BACT</name>
<feature type="domain" description="MacB-like periplasmic core" evidence="8">
    <location>
        <begin position="20"/>
        <end position="245"/>
    </location>
</feature>
<keyword evidence="3 6" id="KW-0812">Transmembrane</keyword>
<dbReference type="InterPro" id="IPR003838">
    <property type="entry name" value="ABC3_permease_C"/>
</dbReference>
<feature type="domain" description="ABC3 transporter permease C-terminal" evidence="7">
    <location>
        <begin position="691"/>
        <end position="804"/>
    </location>
</feature>
<feature type="transmembrane region" description="Helical" evidence="6">
    <location>
        <begin position="21"/>
        <end position="42"/>
    </location>
</feature>
<evidence type="ECO:0000313" key="10">
    <source>
        <dbReference type="Proteomes" id="UP000588604"/>
    </source>
</evidence>
<feature type="transmembrane region" description="Helical" evidence="6">
    <location>
        <begin position="740"/>
        <end position="758"/>
    </location>
</feature>
<dbReference type="Pfam" id="PF12704">
    <property type="entry name" value="MacB_PCD"/>
    <property type="match status" value="2"/>
</dbReference>
<protein>
    <submittedName>
        <fullName evidence="9">Putative ABC transport system permease protein</fullName>
    </submittedName>
</protein>
<proteinExistence type="predicted"/>
<dbReference type="PROSITE" id="PS51257">
    <property type="entry name" value="PROKAR_LIPOPROTEIN"/>
    <property type="match status" value="1"/>
</dbReference>